<dbReference type="NCBIfam" id="NF038032">
    <property type="entry name" value="CehA_McbA_metalo"/>
    <property type="match status" value="1"/>
</dbReference>
<dbReference type="InterPro" id="IPR004013">
    <property type="entry name" value="PHP_dom"/>
</dbReference>
<reference evidence="2 3" key="1">
    <citation type="journal article" date="2016" name="Sci. Rep.">
        <title>Metabolic traits of an uncultured archaeal lineage -MSBL1- from brine pools of the Red Sea.</title>
        <authorList>
            <person name="Mwirichia R."/>
            <person name="Alam I."/>
            <person name="Rashid M."/>
            <person name="Vinu M."/>
            <person name="Ba-Alawi W."/>
            <person name="Anthony Kamau A."/>
            <person name="Kamanda Ngugi D."/>
            <person name="Goker M."/>
            <person name="Klenk H.P."/>
            <person name="Bajic V."/>
            <person name="Stingl U."/>
        </authorList>
    </citation>
    <scope>NUCLEOTIDE SEQUENCE [LARGE SCALE GENOMIC DNA]</scope>
    <source>
        <strain evidence="2">SCGC-AAA259I07</strain>
    </source>
</reference>
<dbReference type="InterPro" id="IPR003141">
    <property type="entry name" value="Pol/His_phosphatase_N"/>
</dbReference>
<dbReference type="SUPFAM" id="SSF89550">
    <property type="entry name" value="PHP domain-like"/>
    <property type="match status" value="1"/>
</dbReference>
<accession>A0A133UK74</accession>
<protein>
    <recommendedName>
        <fullName evidence="1">Polymerase/histidinol phosphatase N-terminal domain-containing protein</fullName>
    </recommendedName>
</protein>
<dbReference type="GO" id="GO:0004534">
    <property type="term" value="F:5'-3' RNA exonuclease activity"/>
    <property type="evidence" value="ECO:0007669"/>
    <property type="project" value="TreeGrafter"/>
</dbReference>
<dbReference type="PATRIC" id="fig|1698266.3.peg.507"/>
<evidence type="ECO:0000313" key="3">
    <source>
        <dbReference type="Proteomes" id="UP000070155"/>
    </source>
</evidence>
<evidence type="ECO:0000259" key="1">
    <source>
        <dbReference type="SMART" id="SM00481"/>
    </source>
</evidence>
<dbReference type="SMART" id="SM00481">
    <property type="entry name" value="POLIIIAc"/>
    <property type="match status" value="1"/>
</dbReference>
<dbReference type="Proteomes" id="UP000070155">
    <property type="component" value="Unassembled WGS sequence"/>
</dbReference>
<evidence type="ECO:0000313" key="2">
    <source>
        <dbReference type="EMBL" id="KXA94605.1"/>
    </source>
</evidence>
<dbReference type="PANTHER" id="PTHR42924">
    <property type="entry name" value="EXONUCLEASE"/>
    <property type="match status" value="1"/>
</dbReference>
<keyword evidence="3" id="KW-1185">Reference proteome</keyword>
<gene>
    <name evidence="2" type="ORF">AKJ36_02580</name>
</gene>
<comment type="caution">
    <text evidence="2">The sequence shown here is derived from an EMBL/GenBank/DDBJ whole genome shotgun (WGS) entry which is preliminary data.</text>
</comment>
<proteinExistence type="predicted"/>
<dbReference type="CDD" id="cd07438">
    <property type="entry name" value="PHP_HisPPase_AMP"/>
    <property type="match status" value="1"/>
</dbReference>
<dbReference type="Pfam" id="PF02811">
    <property type="entry name" value="PHP"/>
    <property type="match status" value="1"/>
</dbReference>
<organism evidence="2 3">
    <name type="scientific">candidate division MSBL1 archaeon SCGC-AAA259I07</name>
    <dbReference type="NCBI Taxonomy" id="1698266"/>
    <lineage>
        <taxon>Archaea</taxon>
        <taxon>Methanobacteriati</taxon>
        <taxon>Methanobacteriota</taxon>
        <taxon>candidate division MSBL1</taxon>
    </lineage>
</organism>
<dbReference type="AlphaFoldDB" id="A0A133UK74"/>
<dbReference type="EMBL" id="LHXQ01000038">
    <property type="protein sequence ID" value="KXA94605.1"/>
    <property type="molecule type" value="Genomic_DNA"/>
</dbReference>
<feature type="domain" description="Polymerase/histidinol phosphatase N-terminal" evidence="1">
    <location>
        <begin position="4"/>
        <end position="70"/>
    </location>
</feature>
<dbReference type="GO" id="GO:0035312">
    <property type="term" value="F:5'-3' DNA exonuclease activity"/>
    <property type="evidence" value="ECO:0007669"/>
    <property type="project" value="TreeGrafter"/>
</dbReference>
<dbReference type="Pfam" id="PF13263">
    <property type="entry name" value="PHP_C"/>
    <property type="match status" value="1"/>
</dbReference>
<dbReference type="InterPro" id="IPR052018">
    <property type="entry name" value="PHP_domain"/>
</dbReference>
<dbReference type="PANTHER" id="PTHR42924:SF3">
    <property type="entry name" value="POLYMERASE_HISTIDINOL PHOSPHATASE N-TERMINAL DOMAIN-CONTAINING PROTEIN"/>
    <property type="match status" value="1"/>
</dbReference>
<dbReference type="Gene3D" id="3.20.20.140">
    <property type="entry name" value="Metal-dependent hydrolases"/>
    <property type="match status" value="1"/>
</dbReference>
<dbReference type="InterPro" id="IPR016195">
    <property type="entry name" value="Pol/histidinol_Pase-like"/>
</dbReference>
<sequence>MLTIDLHVHTLYSGDSDCEISDAIESAKRKGLDGIAITDHDSVAGLEEAMVIASEEDFLVIPGIEISSGDGHILGLGVSEQIPAGLSAAKTVEKIREKGGIAISAHPFSLDLKPFSALRAEFDAVEVFNPKRYIGNRLAENYAQEYNLSKVGGSDAHFCDEVGLAGIRLDAKPEVDEILKRIKEGRTTVFGRYLPLSNYLQRIFHRVPQL</sequence>
<name>A0A133UK74_9EURY</name>